<dbReference type="InterPro" id="IPR023606">
    <property type="entry name" value="CoA-Trfase_III_dom_1_sf"/>
</dbReference>
<dbReference type="PANTHER" id="PTHR48228:SF5">
    <property type="entry name" value="ALPHA-METHYLACYL-COA RACEMASE"/>
    <property type="match status" value="1"/>
</dbReference>
<dbReference type="Pfam" id="PF02515">
    <property type="entry name" value="CoA_transf_3"/>
    <property type="match status" value="1"/>
</dbReference>
<dbReference type="OrthoDB" id="9806585at2"/>
<sequence>MDPSSHEAGQGGPLAGLRIVEFAGIGPGPFAAMLLADMGADIVRLDRPGGADPYSRNVVARSRPTVTVDLKDPDDLAGTLALLSRADALIEGFRPGVMERLGLGPDAVLVRNPRLVYGRMTGWGQDGPLAKAAGHDITYLAVTGALAAIGPEERPVPPLNLVGDYGGGALYLVAGILAGLLSAGRTGRGQVVDAAICDGAASLMAMFSELASQGRWSDRREANLLDGGAPWYRTYACSDGHHVALGPLEPQFYALFRRLTGLDADPDFDRRDDPAMWPVLQRKLEILFAGGTRDEWCRLLEGTDSCVAPVLTLGEAPHHPHLAARRSFVTHDGTVQPAPAPRFSATPSAIRSVPAPVTLAEALRRWSGEGSSGS</sequence>
<gene>
    <name evidence="1" type="primary">caiB</name>
    <name evidence="1" type="ORF">Maq22A_1p34035</name>
</gene>
<dbReference type="InterPro" id="IPR044855">
    <property type="entry name" value="CoA-Trfase_III_dom3_sf"/>
</dbReference>
<protein>
    <submittedName>
        <fullName evidence="1">Carnitine dehydratase</fullName>
    </submittedName>
</protein>
<dbReference type="EMBL" id="AP014705">
    <property type="protein sequence ID" value="BAQ49083.1"/>
    <property type="molecule type" value="Genomic_DNA"/>
</dbReference>
<reference evidence="1 2" key="1">
    <citation type="journal article" date="2015" name="Genome Announc.">
        <title>Complete Genome Sequence of Methylobacterium aquaticum Strain 22A, Isolated from Racomitrium japonicum Moss.</title>
        <authorList>
            <person name="Tani A."/>
            <person name="Ogura Y."/>
            <person name="Hayashi T."/>
            <person name="Kimbara K."/>
        </authorList>
    </citation>
    <scope>NUCLEOTIDE SEQUENCE [LARGE SCALE GENOMIC DNA]</scope>
    <source>
        <strain evidence="1 2">MA-22A</strain>
        <plasmid evidence="2">Plasmid pMaq22A_1p DNA</plasmid>
    </source>
</reference>
<reference evidence="2" key="2">
    <citation type="submission" date="2015-01" db="EMBL/GenBank/DDBJ databases">
        <title>Complete genome sequence of Methylobacterium aquaticum strain 22A.</title>
        <authorList>
            <person name="Tani A."/>
            <person name="Ogura Y."/>
            <person name="Hayashi T."/>
        </authorList>
    </citation>
    <scope>NUCLEOTIDE SEQUENCE [LARGE SCALE GENOMIC DNA]</scope>
    <source>
        <strain evidence="2">MA-22A</strain>
        <plasmid evidence="2">Plasmid pMaq22A_1p DNA</plasmid>
    </source>
</reference>
<dbReference type="GO" id="GO:0003824">
    <property type="term" value="F:catalytic activity"/>
    <property type="evidence" value="ECO:0007669"/>
    <property type="project" value="InterPro"/>
</dbReference>
<proteinExistence type="predicted"/>
<dbReference type="KEGG" id="maqu:Maq22A_1p34035"/>
<geneLocation type="plasmid" evidence="2">
    <name>pMaq22A_1p DNA</name>
</geneLocation>
<keyword evidence="1" id="KW-0614">Plasmid</keyword>
<accession>A0A0C6FKV0</accession>
<dbReference type="AlphaFoldDB" id="A0A0C6FKV0"/>
<dbReference type="InterPro" id="IPR050509">
    <property type="entry name" value="CoA-transferase_III"/>
</dbReference>
<organism evidence="1 2">
    <name type="scientific">Methylobacterium aquaticum</name>
    <dbReference type="NCBI Taxonomy" id="270351"/>
    <lineage>
        <taxon>Bacteria</taxon>
        <taxon>Pseudomonadati</taxon>
        <taxon>Pseudomonadota</taxon>
        <taxon>Alphaproteobacteria</taxon>
        <taxon>Hyphomicrobiales</taxon>
        <taxon>Methylobacteriaceae</taxon>
        <taxon>Methylobacterium</taxon>
    </lineage>
</organism>
<dbReference type="PANTHER" id="PTHR48228">
    <property type="entry name" value="SUCCINYL-COA--D-CITRAMALATE COA-TRANSFERASE"/>
    <property type="match status" value="1"/>
</dbReference>
<dbReference type="Gene3D" id="3.40.50.10540">
    <property type="entry name" value="Crotonobetainyl-coa:carnitine coa-transferase, domain 1"/>
    <property type="match status" value="1"/>
</dbReference>
<dbReference type="RefSeq" id="WP_060850222.1">
    <property type="nucleotide sequence ID" value="NZ_AP014705.1"/>
</dbReference>
<dbReference type="SUPFAM" id="SSF89796">
    <property type="entry name" value="CoA-transferase family III (CaiB/BaiF)"/>
    <property type="match status" value="1"/>
</dbReference>
<dbReference type="Gene3D" id="3.30.1540.10">
    <property type="entry name" value="formyl-coa transferase, domain 3"/>
    <property type="match status" value="1"/>
</dbReference>
<dbReference type="PATRIC" id="fig|270351.10.peg.6119"/>
<evidence type="ECO:0000313" key="1">
    <source>
        <dbReference type="EMBL" id="BAQ49083.1"/>
    </source>
</evidence>
<dbReference type="Proteomes" id="UP000061432">
    <property type="component" value="Plasmid pMaq22A_1p"/>
</dbReference>
<dbReference type="InterPro" id="IPR003673">
    <property type="entry name" value="CoA-Trfase_fam_III"/>
</dbReference>
<evidence type="ECO:0000313" key="2">
    <source>
        <dbReference type="Proteomes" id="UP000061432"/>
    </source>
</evidence>
<name>A0A0C6FKV0_9HYPH</name>